<dbReference type="SUPFAM" id="SSF51905">
    <property type="entry name" value="FAD/NAD(P)-binding domain"/>
    <property type="match status" value="1"/>
</dbReference>
<evidence type="ECO:0000313" key="5">
    <source>
        <dbReference type="EMBL" id="TVY44103.1"/>
    </source>
</evidence>
<dbReference type="InterPro" id="IPR036188">
    <property type="entry name" value="FAD/NAD-bd_sf"/>
</dbReference>
<proteinExistence type="predicted"/>
<dbReference type="GO" id="GO:0071949">
    <property type="term" value="F:FAD binding"/>
    <property type="evidence" value="ECO:0007669"/>
    <property type="project" value="InterPro"/>
</dbReference>
<evidence type="ECO:0000256" key="3">
    <source>
        <dbReference type="ARBA" id="ARBA00023002"/>
    </source>
</evidence>
<dbReference type="GO" id="GO:0016491">
    <property type="term" value="F:oxidoreductase activity"/>
    <property type="evidence" value="ECO:0007669"/>
    <property type="project" value="UniProtKB-KW"/>
</dbReference>
<accession>A0A8H8RZW3</accession>
<dbReference type="AlphaFoldDB" id="A0A8H8RZW3"/>
<evidence type="ECO:0000256" key="1">
    <source>
        <dbReference type="ARBA" id="ARBA00022630"/>
    </source>
</evidence>
<comment type="caution">
    <text evidence="5">The sequence shown here is derived from an EMBL/GenBank/DDBJ whole genome shotgun (WGS) entry which is preliminary data.</text>
</comment>
<keyword evidence="1" id="KW-0285">Flavoprotein</keyword>
<dbReference type="Gene3D" id="3.50.50.60">
    <property type="entry name" value="FAD/NAD(P)-binding domain"/>
    <property type="match status" value="2"/>
</dbReference>
<name>A0A8H8RZW3_9HELO</name>
<evidence type="ECO:0000259" key="4">
    <source>
        <dbReference type="Pfam" id="PF01494"/>
    </source>
</evidence>
<dbReference type="InterPro" id="IPR002938">
    <property type="entry name" value="FAD-bd"/>
</dbReference>
<protein>
    <submittedName>
        <fullName evidence="5">3-(3-hydroxy-phenyl)propionate/3-hydroxycinnamic acid hydroxylase</fullName>
    </submittedName>
</protein>
<dbReference type="Pfam" id="PF01494">
    <property type="entry name" value="FAD_binding_3"/>
    <property type="match status" value="2"/>
</dbReference>
<dbReference type="Gene3D" id="3.30.70.2450">
    <property type="match status" value="1"/>
</dbReference>
<evidence type="ECO:0000256" key="2">
    <source>
        <dbReference type="ARBA" id="ARBA00022827"/>
    </source>
</evidence>
<sequence>MEDTTVLIVGAGPTGLSLALYLGQMKIKTIILEKQVEVIEDPRGISIAGDAVRVTYQLGIGDALFNTFGSEIGTLHFHNKTFHSPPFMGFDTRSDHLQQSVSNAIVQFQPDYERALRKALECLPSCELRLGCEVLSRAENDEGVIVTYSDNDDNTKQVRASWLIGADGKCGIVRKKFLEPEGIFQKVGLYNHVSTWVAANFETQLPTPATHPEFPLWKLGYSPQDVHELFWPHGLHFCNDVKRPTVSGRFGPVGRQLWRHEYSIEAGDHLDDPVAHLWTQFGPWLEIPGSKISKQLDGLTVTFPRDCIQITRCRPFTFSTKVVNRWFCRRTLLIGDAAHVFPPFGGQGIASGIRDAQALAWRLSILSQNKMPTFVQERVLTGWANERRQSCDHATRATRVNGMVTNMRSATLAFLFQSLMRLIWCVPDLVRILTRNTMGDTFRYQTAPGVFALHTKGGGRKLPQCWVRVARLSLVVIVRNNEEVDELAVEKMVEKASLPAGILTVESIIFLRIGNEELDSENWRTFQHQYRLCSKDELLSEGICPVDGYDEKTIERRIGRAAKYLILRPDFYIHSIAIDEKDFLANAQTIAEYFTLE</sequence>
<feature type="domain" description="FAD-binding" evidence="4">
    <location>
        <begin position="309"/>
        <end position="368"/>
    </location>
</feature>
<dbReference type="PRINTS" id="PR00420">
    <property type="entry name" value="RNGMNOXGNASE"/>
</dbReference>
<organism evidence="5 6">
    <name type="scientific">Lachnellula subtilissima</name>
    <dbReference type="NCBI Taxonomy" id="602034"/>
    <lineage>
        <taxon>Eukaryota</taxon>
        <taxon>Fungi</taxon>
        <taxon>Dikarya</taxon>
        <taxon>Ascomycota</taxon>
        <taxon>Pezizomycotina</taxon>
        <taxon>Leotiomycetes</taxon>
        <taxon>Helotiales</taxon>
        <taxon>Lachnaceae</taxon>
        <taxon>Lachnellula</taxon>
    </lineage>
</organism>
<keyword evidence="6" id="KW-1185">Reference proteome</keyword>
<dbReference type="Proteomes" id="UP000462212">
    <property type="component" value="Unassembled WGS sequence"/>
</dbReference>
<gene>
    <name evidence="5" type="primary">mhpA</name>
    <name evidence="5" type="ORF">LSUB1_G001914</name>
</gene>
<keyword evidence="3" id="KW-0560">Oxidoreductase</keyword>
<keyword evidence="2" id="KW-0274">FAD</keyword>
<dbReference type="PANTHER" id="PTHR43476">
    <property type="entry name" value="3-(3-HYDROXY-PHENYL)PROPIONATE/3-HYDROXYCINNAMIC ACID HYDROXYLASE"/>
    <property type="match status" value="1"/>
</dbReference>
<evidence type="ECO:0000313" key="6">
    <source>
        <dbReference type="Proteomes" id="UP000462212"/>
    </source>
</evidence>
<reference evidence="5 6" key="1">
    <citation type="submission" date="2018-05" db="EMBL/GenBank/DDBJ databases">
        <title>Genome sequencing and assembly of the regulated plant pathogen Lachnellula willkommii and related sister species for the development of diagnostic species identification markers.</title>
        <authorList>
            <person name="Giroux E."/>
            <person name="Bilodeau G."/>
        </authorList>
    </citation>
    <scope>NUCLEOTIDE SEQUENCE [LARGE SCALE GENOMIC DNA]</scope>
    <source>
        <strain evidence="5 6">CBS 197.66</strain>
    </source>
</reference>
<feature type="domain" description="FAD-binding" evidence="4">
    <location>
        <begin position="3"/>
        <end position="179"/>
    </location>
</feature>
<dbReference type="EMBL" id="QGMJ01000047">
    <property type="protein sequence ID" value="TVY44103.1"/>
    <property type="molecule type" value="Genomic_DNA"/>
</dbReference>
<dbReference type="PANTHER" id="PTHR43476:SF5">
    <property type="entry name" value="FAD-DEPENDENT MONOOXYGENASE"/>
    <property type="match status" value="1"/>
</dbReference>
<dbReference type="InterPro" id="IPR050631">
    <property type="entry name" value="PheA/TfdB_FAD_monoxygenase"/>
</dbReference>
<dbReference type="OrthoDB" id="10016252at2759"/>